<dbReference type="EMBL" id="JALJOR010000002">
    <property type="protein sequence ID" value="KAK9823523.1"/>
    <property type="molecule type" value="Genomic_DNA"/>
</dbReference>
<organism evidence="1 2">
    <name type="scientific">[Myrmecia] bisecta</name>
    <dbReference type="NCBI Taxonomy" id="41462"/>
    <lineage>
        <taxon>Eukaryota</taxon>
        <taxon>Viridiplantae</taxon>
        <taxon>Chlorophyta</taxon>
        <taxon>core chlorophytes</taxon>
        <taxon>Trebouxiophyceae</taxon>
        <taxon>Trebouxiales</taxon>
        <taxon>Trebouxiaceae</taxon>
        <taxon>Myrmecia</taxon>
    </lineage>
</organism>
<gene>
    <name evidence="1" type="ORF">WJX72_003376</name>
</gene>
<evidence type="ECO:0000313" key="1">
    <source>
        <dbReference type="EMBL" id="KAK9823523.1"/>
    </source>
</evidence>
<protein>
    <submittedName>
        <fullName evidence="1">Uncharacterized protein</fullName>
    </submittedName>
</protein>
<reference evidence="1 2" key="1">
    <citation type="journal article" date="2024" name="Nat. Commun.">
        <title>Phylogenomics reveals the evolutionary origins of lichenization in chlorophyte algae.</title>
        <authorList>
            <person name="Puginier C."/>
            <person name="Libourel C."/>
            <person name="Otte J."/>
            <person name="Skaloud P."/>
            <person name="Haon M."/>
            <person name="Grisel S."/>
            <person name="Petersen M."/>
            <person name="Berrin J.G."/>
            <person name="Delaux P.M."/>
            <person name="Dal Grande F."/>
            <person name="Keller J."/>
        </authorList>
    </citation>
    <scope>NUCLEOTIDE SEQUENCE [LARGE SCALE GENOMIC DNA]</scope>
    <source>
        <strain evidence="1 2">SAG 2043</strain>
    </source>
</reference>
<accession>A0AAW1QQ37</accession>
<proteinExistence type="predicted"/>
<comment type="caution">
    <text evidence="1">The sequence shown here is derived from an EMBL/GenBank/DDBJ whole genome shotgun (WGS) entry which is preliminary data.</text>
</comment>
<dbReference type="Proteomes" id="UP001489004">
    <property type="component" value="Unassembled WGS sequence"/>
</dbReference>
<dbReference type="AlphaFoldDB" id="A0AAW1QQ37"/>
<sequence>MEDCWLCATVSAFLSQGESADRQAFEGRSSRLCLAWCMAADSPELPKSLMIATVLGCFGPSANSLI</sequence>
<evidence type="ECO:0000313" key="2">
    <source>
        <dbReference type="Proteomes" id="UP001489004"/>
    </source>
</evidence>
<name>A0AAW1QQ37_9CHLO</name>
<keyword evidence="2" id="KW-1185">Reference proteome</keyword>